<evidence type="ECO:0000256" key="1">
    <source>
        <dbReference type="ARBA" id="ARBA00001947"/>
    </source>
</evidence>
<name>A0A8S1ENC4_9PELO</name>
<evidence type="ECO:0000313" key="18">
    <source>
        <dbReference type="Proteomes" id="UP000494206"/>
    </source>
</evidence>
<keyword evidence="4" id="KW-0964">Secreted</keyword>
<dbReference type="GO" id="GO:0008270">
    <property type="term" value="F:zinc ion binding"/>
    <property type="evidence" value="ECO:0007669"/>
    <property type="project" value="InterPro"/>
</dbReference>
<dbReference type="PANTHER" id="PTHR11705:SF139">
    <property type="entry name" value="PEPTIDASE M14 CARBOXYPEPTIDASE A DOMAIN-CONTAINING PROTEIN"/>
    <property type="match status" value="1"/>
</dbReference>
<evidence type="ECO:0000256" key="5">
    <source>
        <dbReference type="ARBA" id="ARBA00022645"/>
    </source>
</evidence>
<keyword evidence="11" id="KW-0482">Metalloprotease</keyword>
<dbReference type="GO" id="GO:0004181">
    <property type="term" value="F:metallocarboxypeptidase activity"/>
    <property type="evidence" value="ECO:0007669"/>
    <property type="project" value="InterPro"/>
</dbReference>
<evidence type="ECO:0000313" key="17">
    <source>
        <dbReference type="EMBL" id="CAB3405333.1"/>
    </source>
</evidence>
<dbReference type="EMBL" id="CADEPM010000004">
    <property type="protein sequence ID" value="CAB3405333.1"/>
    <property type="molecule type" value="Genomic_DNA"/>
</dbReference>
<evidence type="ECO:0000256" key="6">
    <source>
        <dbReference type="ARBA" id="ARBA00022670"/>
    </source>
</evidence>
<dbReference type="Proteomes" id="UP000494206">
    <property type="component" value="Unassembled WGS sequence"/>
</dbReference>
<dbReference type="Gene3D" id="3.30.70.340">
    <property type="entry name" value="Metallocarboxypeptidase-like"/>
    <property type="match status" value="1"/>
</dbReference>
<dbReference type="OrthoDB" id="3626597at2759"/>
<dbReference type="CDD" id="cd03860">
    <property type="entry name" value="M14_CP_A-B_like"/>
    <property type="match status" value="1"/>
</dbReference>
<evidence type="ECO:0000256" key="3">
    <source>
        <dbReference type="ARBA" id="ARBA00005988"/>
    </source>
</evidence>
<feature type="active site" description="Proton donor/acceptor" evidence="14">
    <location>
        <position position="383"/>
    </location>
</feature>
<dbReference type="InterPro" id="IPR057246">
    <property type="entry name" value="CARBOXYPEPT_ZN_1"/>
</dbReference>
<dbReference type="Pfam" id="PF00246">
    <property type="entry name" value="Peptidase_M14"/>
    <property type="match status" value="1"/>
</dbReference>
<dbReference type="GO" id="GO:0006508">
    <property type="term" value="P:proteolysis"/>
    <property type="evidence" value="ECO:0007669"/>
    <property type="project" value="UniProtKB-KW"/>
</dbReference>
<comment type="subcellular location">
    <subcellularLocation>
        <location evidence="2">Secreted</location>
    </subcellularLocation>
</comment>
<dbReference type="Gene3D" id="3.40.630.10">
    <property type="entry name" value="Zn peptidases"/>
    <property type="match status" value="1"/>
</dbReference>
<evidence type="ECO:0000256" key="4">
    <source>
        <dbReference type="ARBA" id="ARBA00022525"/>
    </source>
</evidence>
<evidence type="ECO:0000256" key="12">
    <source>
        <dbReference type="ARBA" id="ARBA00023157"/>
    </source>
</evidence>
<comment type="similarity">
    <text evidence="3 14">Belongs to the peptidase M14 family.</text>
</comment>
<evidence type="ECO:0000256" key="7">
    <source>
        <dbReference type="ARBA" id="ARBA00022723"/>
    </source>
</evidence>
<dbReference type="SUPFAM" id="SSF53187">
    <property type="entry name" value="Zn-dependent exopeptidases"/>
    <property type="match status" value="1"/>
</dbReference>
<evidence type="ECO:0000256" key="8">
    <source>
        <dbReference type="ARBA" id="ARBA00022729"/>
    </source>
</evidence>
<dbReference type="FunFam" id="3.40.630.10:FF:000040">
    <property type="entry name" value="zinc carboxypeptidase"/>
    <property type="match status" value="1"/>
</dbReference>
<dbReference type="SUPFAM" id="SSF54897">
    <property type="entry name" value="Protease propeptides/inhibitors"/>
    <property type="match status" value="1"/>
</dbReference>
<dbReference type="InterPro" id="IPR036990">
    <property type="entry name" value="M14A-like_propep"/>
</dbReference>
<organism evidence="17 18">
    <name type="scientific">Caenorhabditis bovis</name>
    <dbReference type="NCBI Taxonomy" id="2654633"/>
    <lineage>
        <taxon>Eukaryota</taxon>
        <taxon>Metazoa</taxon>
        <taxon>Ecdysozoa</taxon>
        <taxon>Nematoda</taxon>
        <taxon>Chromadorea</taxon>
        <taxon>Rhabditida</taxon>
        <taxon>Rhabditina</taxon>
        <taxon>Rhabditomorpha</taxon>
        <taxon>Rhabditoidea</taxon>
        <taxon>Rhabditidae</taxon>
        <taxon>Peloderinae</taxon>
        <taxon>Caenorhabditis</taxon>
    </lineage>
</organism>
<evidence type="ECO:0000256" key="13">
    <source>
        <dbReference type="ARBA" id="ARBA00057299"/>
    </source>
</evidence>
<evidence type="ECO:0000259" key="16">
    <source>
        <dbReference type="PROSITE" id="PS52035"/>
    </source>
</evidence>
<dbReference type="PROSITE" id="PS52035">
    <property type="entry name" value="PEPTIDASE_M14"/>
    <property type="match status" value="1"/>
</dbReference>
<keyword evidence="6" id="KW-0645">Protease</keyword>
<dbReference type="GO" id="GO:0005615">
    <property type="term" value="C:extracellular space"/>
    <property type="evidence" value="ECO:0007669"/>
    <property type="project" value="TreeGrafter"/>
</dbReference>
<evidence type="ECO:0000256" key="10">
    <source>
        <dbReference type="ARBA" id="ARBA00022833"/>
    </source>
</evidence>
<protein>
    <recommendedName>
        <fullName evidence="16">Peptidase M14 domain-containing protein</fullName>
    </recommendedName>
</protein>
<feature type="signal peptide" evidence="15">
    <location>
        <begin position="1"/>
        <end position="19"/>
    </location>
</feature>
<dbReference type="PRINTS" id="PR00765">
    <property type="entry name" value="CRBOXYPTASEA"/>
</dbReference>
<keyword evidence="9" id="KW-0378">Hydrolase</keyword>
<dbReference type="AlphaFoldDB" id="A0A8S1ENC4"/>
<keyword evidence="5" id="KW-0121">Carboxypeptidase</keyword>
<dbReference type="SMART" id="SM00631">
    <property type="entry name" value="Zn_pept"/>
    <property type="match status" value="1"/>
</dbReference>
<accession>A0A8S1ENC4</accession>
<comment type="function">
    <text evidence="13">Involved in the digestion of the blood meal.</text>
</comment>
<evidence type="ECO:0000256" key="14">
    <source>
        <dbReference type="PROSITE-ProRule" id="PRU01379"/>
    </source>
</evidence>
<sequence>MMNTARLCWLIAAVANCRMMDYTGYALYRFRVDPSADTLRHLEAFDTEFDEATKTSRLQLDVWSEPSKSNPFADVLVAPEFTAKFRRMVISEERRLIAKLRRRRKRSIDAWDHFDTHMYHSYGDMTRFMRSLARQKSDMVTIHHVATSYEHRQIYGVKISKPGATRIDKPSFIIDAGVHAREWIAPAVAIYMIKYAVANYGVDERLTRSLNKFDWYIIPQINPDGYEYSRNTDRLWRKTRSVNTTVNKWCMGADANRNWGYRWGEAGANRTPCSNIYMGSHPYSEPEIRGLKDFIAWNVTNPILYVSLHSYGQLLLSPWGYTNEKTANYLDQRKAAQLAVQSMRNTTGASYNFGTISELMYPASGTSIDYMQHLGVPYIYGVELRPTDAPNSPAFNLPPEYIETTGKEMLAAVYAISEHAVKVQRL</sequence>
<keyword evidence="8 15" id="KW-0732">Signal</keyword>
<evidence type="ECO:0000256" key="15">
    <source>
        <dbReference type="SAM" id="SignalP"/>
    </source>
</evidence>
<evidence type="ECO:0000256" key="11">
    <source>
        <dbReference type="ARBA" id="ARBA00023049"/>
    </source>
</evidence>
<dbReference type="InterPro" id="IPR000834">
    <property type="entry name" value="Peptidase_M14"/>
</dbReference>
<feature type="chain" id="PRO_5035804410" description="Peptidase M14 domain-containing protein" evidence="15">
    <location>
        <begin position="20"/>
        <end position="426"/>
    </location>
</feature>
<comment type="caution">
    <text evidence="17">The sequence shown here is derived from an EMBL/GenBank/DDBJ whole genome shotgun (WGS) entry which is preliminary data.</text>
</comment>
<keyword evidence="12" id="KW-1015">Disulfide bond</keyword>
<dbReference type="PROSITE" id="PS00132">
    <property type="entry name" value="CARBOXYPEPT_ZN_1"/>
    <property type="match status" value="1"/>
</dbReference>
<dbReference type="PANTHER" id="PTHR11705">
    <property type="entry name" value="PROTEASE FAMILY M14 CARBOXYPEPTIDASE A,B"/>
    <property type="match status" value="1"/>
</dbReference>
<keyword evidence="18" id="KW-1185">Reference proteome</keyword>
<gene>
    <name evidence="17" type="ORF">CBOVIS_LOCUS7543</name>
</gene>
<comment type="cofactor">
    <cofactor evidence="1">
        <name>Zn(2+)</name>
        <dbReference type="ChEBI" id="CHEBI:29105"/>
    </cofactor>
</comment>
<evidence type="ECO:0000256" key="2">
    <source>
        <dbReference type="ARBA" id="ARBA00004613"/>
    </source>
</evidence>
<keyword evidence="10" id="KW-0862">Zinc</keyword>
<reference evidence="17 18" key="1">
    <citation type="submission" date="2020-04" db="EMBL/GenBank/DDBJ databases">
        <authorList>
            <person name="Laetsch R D."/>
            <person name="Stevens L."/>
            <person name="Kumar S."/>
            <person name="Blaxter L. M."/>
        </authorList>
    </citation>
    <scope>NUCLEOTIDE SEQUENCE [LARGE SCALE GENOMIC DNA]</scope>
</reference>
<proteinExistence type="inferred from homology"/>
<evidence type="ECO:0000256" key="9">
    <source>
        <dbReference type="ARBA" id="ARBA00022801"/>
    </source>
</evidence>
<feature type="domain" description="Peptidase M14" evidence="16">
    <location>
        <begin position="118"/>
        <end position="420"/>
    </location>
</feature>
<keyword evidence="7" id="KW-0479">Metal-binding</keyword>